<evidence type="ECO:0000259" key="6">
    <source>
        <dbReference type="Pfam" id="PF18052"/>
    </source>
</evidence>
<dbReference type="PANTHER" id="PTHR36766:SF61">
    <property type="entry name" value="NB-ARC DOMAIN DISEASE RESISTANCE PROTEIN"/>
    <property type="match status" value="1"/>
</dbReference>
<evidence type="ECO:0000259" key="5">
    <source>
        <dbReference type="Pfam" id="PF00931"/>
    </source>
</evidence>
<evidence type="ECO:0000256" key="3">
    <source>
        <dbReference type="ARBA" id="ARBA00022821"/>
    </source>
</evidence>
<evidence type="ECO:0000256" key="1">
    <source>
        <dbReference type="ARBA" id="ARBA00022737"/>
    </source>
</evidence>
<proteinExistence type="predicted"/>
<dbReference type="InterPro" id="IPR038005">
    <property type="entry name" value="RX-like_CC"/>
</dbReference>
<dbReference type="FunFam" id="3.40.50.300:FF:001091">
    <property type="entry name" value="Probable disease resistance protein At1g61300"/>
    <property type="match status" value="1"/>
</dbReference>
<dbReference type="Gene3D" id="3.40.50.300">
    <property type="entry name" value="P-loop containing nucleotide triphosphate hydrolases"/>
    <property type="match status" value="1"/>
</dbReference>
<dbReference type="GO" id="GO:0006952">
    <property type="term" value="P:defense response"/>
    <property type="evidence" value="ECO:0007669"/>
    <property type="project" value="UniProtKB-KW"/>
</dbReference>
<accession>A0AAN7ED69</accession>
<reference evidence="9 10" key="1">
    <citation type="journal article" date="2023" name="G3 (Bethesda)">
        <title>A haplotype-resolved chromosome-scale genome for Quercus rubra L. provides insights into the genetics of adaptive traits for red oak species.</title>
        <authorList>
            <person name="Kapoor B."/>
            <person name="Jenkins J."/>
            <person name="Schmutz J."/>
            <person name="Zhebentyayeva T."/>
            <person name="Kuelheim C."/>
            <person name="Coggeshall M."/>
            <person name="Heim C."/>
            <person name="Lasky J.R."/>
            <person name="Leites L."/>
            <person name="Islam-Faridi N."/>
            <person name="Romero-Severson J."/>
            <person name="DeLeo V.L."/>
            <person name="Lucas S.M."/>
            <person name="Lazic D."/>
            <person name="Gailing O."/>
            <person name="Carlson J."/>
            <person name="Staton M."/>
        </authorList>
    </citation>
    <scope>NUCLEOTIDE SEQUENCE [LARGE SCALE GENOMIC DNA]</scope>
    <source>
        <tissue evidence="9">Dormant leaf buds and twig bark tissues</tissue>
    </source>
</reference>
<dbReference type="InterPro" id="IPR027417">
    <property type="entry name" value="P-loop_NTPase"/>
</dbReference>
<dbReference type="AlphaFoldDB" id="A0AAN7ED69"/>
<evidence type="ECO:0000313" key="9">
    <source>
        <dbReference type="EMBL" id="KAK4568459.1"/>
    </source>
</evidence>
<dbReference type="Pfam" id="PF00931">
    <property type="entry name" value="NB-ARC"/>
    <property type="match status" value="1"/>
</dbReference>
<comment type="caution">
    <text evidence="9">The sequence shown here is derived from an EMBL/GenBank/DDBJ whole genome shotgun (WGS) entry which is preliminary data.</text>
</comment>
<dbReference type="CDD" id="cd14798">
    <property type="entry name" value="RX-CC_like"/>
    <property type="match status" value="1"/>
</dbReference>
<dbReference type="GO" id="GO:0051707">
    <property type="term" value="P:response to other organism"/>
    <property type="evidence" value="ECO:0007669"/>
    <property type="project" value="UniProtKB-ARBA"/>
</dbReference>
<evidence type="ECO:0000256" key="4">
    <source>
        <dbReference type="ARBA" id="ARBA00022840"/>
    </source>
</evidence>
<dbReference type="InterPro" id="IPR032675">
    <property type="entry name" value="LRR_dom_sf"/>
</dbReference>
<feature type="domain" description="Disease resistance R13L4/SHOC-2-like LRR" evidence="8">
    <location>
        <begin position="565"/>
        <end position="796"/>
    </location>
</feature>
<keyword evidence="3" id="KW-0611">Plant defense</keyword>
<organism evidence="9 10">
    <name type="scientific">Quercus rubra</name>
    <name type="common">Northern red oak</name>
    <name type="synonym">Quercus borealis</name>
    <dbReference type="NCBI Taxonomy" id="3512"/>
    <lineage>
        <taxon>Eukaryota</taxon>
        <taxon>Viridiplantae</taxon>
        <taxon>Streptophyta</taxon>
        <taxon>Embryophyta</taxon>
        <taxon>Tracheophyta</taxon>
        <taxon>Spermatophyta</taxon>
        <taxon>Magnoliopsida</taxon>
        <taxon>eudicotyledons</taxon>
        <taxon>Gunneridae</taxon>
        <taxon>Pentapetalae</taxon>
        <taxon>rosids</taxon>
        <taxon>fabids</taxon>
        <taxon>Fagales</taxon>
        <taxon>Fagaceae</taxon>
        <taxon>Quercus</taxon>
    </lineage>
</organism>
<feature type="domain" description="Disease resistance N-terminal" evidence="6">
    <location>
        <begin position="13"/>
        <end position="99"/>
    </location>
</feature>
<dbReference type="InterPro" id="IPR041118">
    <property type="entry name" value="Rx_N"/>
</dbReference>
<dbReference type="GO" id="GO:0005524">
    <property type="term" value="F:ATP binding"/>
    <property type="evidence" value="ECO:0007669"/>
    <property type="project" value="UniProtKB-KW"/>
</dbReference>
<dbReference type="EMBL" id="JAXUIC010000010">
    <property type="protein sequence ID" value="KAK4568459.1"/>
    <property type="molecule type" value="Genomic_DNA"/>
</dbReference>
<dbReference type="Gene3D" id="1.20.5.4130">
    <property type="match status" value="1"/>
</dbReference>
<keyword evidence="1" id="KW-0677">Repeat</keyword>
<dbReference type="SUPFAM" id="SSF52058">
    <property type="entry name" value="L domain-like"/>
    <property type="match status" value="1"/>
</dbReference>
<dbReference type="FunFam" id="1.10.10.10:FF:000322">
    <property type="entry name" value="Probable disease resistance protein At1g63360"/>
    <property type="match status" value="1"/>
</dbReference>
<keyword evidence="2" id="KW-0547">Nucleotide-binding</keyword>
<keyword evidence="4" id="KW-0067">ATP-binding</keyword>
<dbReference type="Pfam" id="PF23559">
    <property type="entry name" value="WHD_DRP"/>
    <property type="match status" value="1"/>
</dbReference>
<gene>
    <name evidence="9" type="ORF">RGQ29_004028</name>
</gene>
<dbReference type="PANTHER" id="PTHR36766">
    <property type="entry name" value="PLANT BROAD-SPECTRUM MILDEW RESISTANCE PROTEIN RPW8"/>
    <property type="match status" value="1"/>
</dbReference>
<feature type="domain" description="Disease resistance protein winged helix" evidence="7">
    <location>
        <begin position="428"/>
        <end position="498"/>
    </location>
</feature>
<dbReference type="InterPro" id="IPR002182">
    <property type="entry name" value="NB-ARC"/>
</dbReference>
<keyword evidence="10" id="KW-1185">Reference proteome</keyword>
<evidence type="ECO:0000259" key="7">
    <source>
        <dbReference type="Pfam" id="PF23559"/>
    </source>
</evidence>
<dbReference type="GO" id="GO:0043531">
    <property type="term" value="F:ADP binding"/>
    <property type="evidence" value="ECO:0007669"/>
    <property type="project" value="InterPro"/>
</dbReference>
<dbReference type="Gene3D" id="3.80.10.10">
    <property type="entry name" value="Ribonuclease Inhibitor"/>
    <property type="match status" value="1"/>
</dbReference>
<dbReference type="SUPFAM" id="SSF52540">
    <property type="entry name" value="P-loop containing nucleoside triphosphate hydrolases"/>
    <property type="match status" value="1"/>
</dbReference>
<name>A0AAN7ED69_QUERU</name>
<dbReference type="InterPro" id="IPR058922">
    <property type="entry name" value="WHD_DRP"/>
</dbReference>
<dbReference type="Gene3D" id="1.10.8.430">
    <property type="entry name" value="Helical domain of apoptotic protease-activating factors"/>
    <property type="match status" value="1"/>
</dbReference>
<dbReference type="InterPro" id="IPR042197">
    <property type="entry name" value="Apaf_helical"/>
</dbReference>
<dbReference type="InterPro" id="IPR055414">
    <property type="entry name" value="LRR_R13L4/SHOC2-like"/>
</dbReference>
<feature type="domain" description="NB-ARC" evidence="5">
    <location>
        <begin position="172"/>
        <end position="343"/>
    </location>
</feature>
<evidence type="ECO:0000256" key="2">
    <source>
        <dbReference type="ARBA" id="ARBA00022741"/>
    </source>
</evidence>
<protein>
    <submittedName>
        <fullName evidence="9">Uncharacterized protein</fullName>
    </submittedName>
</protein>
<dbReference type="InterPro" id="IPR036388">
    <property type="entry name" value="WH-like_DNA-bd_sf"/>
</dbReference>
<sequence>MAAETFVFNIAAKLLGELVSPAFQEACLVWGVESDLRRLENTLSNVKAVLLDAEDQQVHNQELTVWLRQLKEVFYDAQDVLDDFECEALRKQVVEMQGSTARKVCRFFSSSNPLVFRTKMAHKVKEIRARLGEVAADRAKFHLSPRSNDRHVVRGREMSYSFVQASDVIGRDQDKDKIVEHLMDPSDGQSISVVPVVGIGGLGKTALAKLVFNDERVIEHFELKCWVCVSDEFVLKQLLVKIIKSITSVNCSYLDEEQLQMLLRNNLDGKKFLLILDDVWNEDRGKWIELRNLLMGGANGSKILVTTRSPTIASMMGTMSPYNLEGLLHQECLSLFIKWAFNEGKERQHTNLVEIGDAIVKKCKGVPLAVKSLGSLLYSKLDERDWLFVRDNEMWKLNRKEGDILLVLQLSYNQMPSYLKQCFTFLSLFPKDYEFNTLDLISYWMANGLLQSPNENQELEDIGNQYIDELYSRCFLEDYIDLGYLREFKIHDLAHELALSLAQSECLIINGQIQNISKKVWHLSYTDNTWQNENVLKCLQKSKGLRTILSTVEGVGPSTKSFVDSCLSKFRYLRFLNLSDLSFEVLPSSIGTMKHLRLLDLRHNCRIQKLPNSICKLQNLQTLNLCGCEKLEELPKDIRYLIRLRTFLLTTKQKSLLGCSNSLRILGLYNCGNLESLVETMQVHTSLRVLRIDNCGGLISLLPTLKFLTTLEALMIENCEKLDLTEMEDNQDDFPTSLRALRFIGLPQLVAIPNWIKCSVKSLQILVIQSCPNLTALPEWLVNLESLRRLTILNCPKLSALSKEKFCLPALRSFRIAECPELIRRCQPEIGEDWHKIANASEIYLDHKRIK</sequence>
<dbReference type="PRINTS" id="PR00364">
    <property type="entry name" value="DISEASERSIST"/>
</dbReference>
<evidence type="ECO:0000313" key="10">
    <source>
        <dbReference type="Proteomes" id="UP001324115"/>
    </source>
</evidence>
<evidence type="ECO:0000259" key="8">
    <source>
        <dbReference type="Pfam" id="PF23598"/>
    </source>
</evidence>
<dbReference type="Pfam" id="PF18052">
    <property type="entry name" value="Rx_N"/>
    <property type="match status" value="1"/>
</dbReference>
<dbReference type="Gene3D" id="1.10.10.10">
    <property type="entry name" value="Winged helix-like DNA-binding domain superfamily/Winged helix DNA-binding domain"/>
    <property type="match status" value="1"/>
</dbReference>
<dbReference type="Pfam" id="PF23598">
    <property type="entry name" value="LRR_14"/>
    <property type="match status" value="1"/>
</dbReference>
<dbReference type="Proteomes" id="UP001324115">
    <property type="component" value="Unassembled WGS sequence"/>
</dbReference>